<dbReference type="GO" id="GO:0005737">
    <property type="term" value="C:cytoplasm"/>
    <property type="evidence" value="ECO:0007669"/>
    <property type="project" value="UniProtKB-SubCell"/>
</dbReference>
<sequence length="403" mass="45791">MKRSSSSSTMDSDQMQSASTSSMALRQLIDNQLYSFIYGKWRLDYYNKSNRYHKNAPLWLLGQPYFTTRSDDEALFSEYLLDYYSRIWLTYRTKLSPLPDSNKTSDCGWGCTLRTCQMMLAQTLTQIWLGRDWRFSGDKERNVLINGVSHYEIVSLFGDSVGCELGLYRLMSIANGSSSHQRAVGSWFSPSNAFALISECSLLHSLRIYSVNDGMLIESEVDELSNQFRIPILVIVHLQLGCASTVNQCYHQHLIKFFSMQNSVGIIGGHKRRSLYFIGSYNNDSLIYLDPHIAHEAMPAEQIPQQCNQFHCNKFTKMSVDQIEPGCSLGFVVLSRLHYRSSIDFLVSVRFTRIIDVCADDRKSANQQPLFVAYSSRPELVNARSDVSSVSSSTAAQLGFELI</sequence>
<evidence type="ECO:0000256" key="2">
    <source>
        <dbReference type="ARBA" id="ARBA00010958"/>
    </source>
</evidence>
<dbReference type="InterPro" id="IPR005078">
    <property type="entry name" value="Peptidase_C54"/>
</dbReference>
<dbReference type="EC" id="3.4.22.-" evidence="11"/>
<reference evidence="13 14" key="1">
    <citation type="submission" date="2018-11" db="EMBL/GenBank/DDBJ databases">
        <authorList>
            <consortium name="Pathogen Informatics"/>
        </authorList>
    </citation>
    <scope>NUCLEOTIDE SEQUENCE [LARGE SCALE GENOMIC DNA]</scope>
</reference>
<keyword evidence="7" id="KW-0788">Thiol protease</keyword>
<dbReference type="GO" id="GO:0000423">
    <property type="term" value="P:mitophagy"/>
    <property type="evidence" value="ECO:0007669"/>
    <property type="project" value="TreeGrafter"/>
</dbReference>
<dbReference type="GO" id="GO:0035973">
    <property type="term" value="P:aggrephagy"/>
    <property type="evidence" value="ECO:0007669"/>
    <property type="project" value="TreeGrafter"/>
</dbReference>
<evidence type="ECO:0000256" key="10">
    <source>
        <dbReference type="ARBA" id="ARBA00029362"/>
    </source>
</evidence>
<evidence type="ECO:0000256" key="5">
    <source>
        <dbReference type="ARBA" id="ARBA00022670"/>
    </source>
</evidence>
<keyword evidence="3" id="KW-0813">Transport</keyword>
<dbReference type="SUPFAM" id="SSF54001">
    <property type="entry name" value="Cysteine proteinases"/>
    <property type="match status" value="1"/>
</dbReference>
<evidence type="ECO:0000256" key="7">
    <source>
        <dbReference type="ARBA" id="ARBA00022807"/>
    </source>
</evidence>
<dbReference type="Proteomes" id="UP000267096">
    <property type="component" value="Unassembled WGS sequence"/>
</dbReference>
<evidence type="ECO:0000256" key="4">
    <source>
        <dbReference type="ARBA" id="ARBA00022490"/>
    </source>
</evidence>
<keyword evidence="9 11" id="KW-0072">Autophagy</keyword>
<accession>A0A3P6N2P1</accession>
<dbReference type="PANTHER" id="PTHR22624">
    <property type="entry name" value="CYSTEINE PROTEASE ATG4"/>
    <property type="match status" value="1"/>
</dbReference>
<comment type="function">
    <text evidence="11">Cysteine protease that plays a key role in autophagy by mediating both proteolytic activation and delipidation of ATG8 family proteins.</text>
</comment>
<dbReference type="Pfam" id="PF03416">
    <property type="entry name" value="Peptidase_C54"/>
    <property type="match status" value="1"/>
</dbReference>
<keyword evidence="6 11" id="KW-0378">Hydrolase</keyword>
<evidence type="ECO:0000256" key="1">
    <source>
        <dbReference type="ARBA" id="ARBA00004496"/>
    </source>
</evidence>
<dbReference type="InterPro" id="IPR046792">
    <property type="entry name" value="Peptidase_C54_cat"/>
</dbReference>
<keyword evidence="14" id="KW-1185">Reference proteome</keyword>
<dbReference type="GO" id="GO:0004197">
    <property type="term" value="F:cysteine-type endopeptidase activity"/>
    <property type="evidence" value="ECO:0007669"/>
    <property type="project" value="TreeGrafter"/>
</dbReference>
<evidence type="ECO:0000313" key="14">
    <source>
        <dbReference type="Proteomes" id="UP000267096"/>
    </source>
</evidence>
<dbReference type="GO" id="GO:0000045">
    <property type="term" value="P:autophagosome assembly"/>
    <property type="evidence" value="ECO:0007669"/>
    <property type="project" value="TreeGrafter"/>
</dbReference>
<keyword evidence="5 11" id="KW-0645">Protease</keyword>
<keyword evidence="4 11" id="KW-0963">Cytoplasm</keyword>
<keyword evidence="8 11" id="KW-0653">Protein transport</keyword>
<evidence type="ECO:0000256" key="3">
    <source>
        <dbReference type="ARBA" id="ARBA00022448"/>
    </source>
</evidence>
<evidence type="ECO:0000256" key="8">
    <source>
        <dbReference type="ARBA" id="ARBA00022927"/>
    </source>
</evidence>
<comment type="similarity">
    <text evidence="2 11">Belongs to the peptidase C54 family.</text>
</comment>
<dbReference type="InterPro" id="IPR038765">
    <property type="entry name" value="Papain-like_cys_pep_sf"/>
</dbReference>
<dbReference type="GO" id="GO:0019786">
    <property type="term" value="F:protein-phosphatidylethanolamide deconjugating activity"/>
    <property type="evidence" value="ECO:0007669"/>
    <property type="project" value="InterPro"/>
</dbReference>
<dbReference type="GO" id="GO:0015031">
    <property type="term" value="P:protein transport"/>
    <property type="evidence" value="ECO:0007669"/>
    <property type="project" value="UniProtKB-KW"/>
</dbReference>
<evidence type="ECO:0000313" key="13">
    <source>
        <dbReference type="EMBL" id="VDK19221.1"/>
    </source>
</evidence>
<evidence type="ECO:0000256" key="9">
    <source>
        <dbReference type="ARBA" id="ARBA00023006"/>
    </source>
</evidence>
<name>A0A3P6N2P1_ANISI</name>
<protein>
    <recommendedName>
        <fullName evidence="11">Cysteine protease</fullName>
        <ecNumber evidence="11">3.4.22.-</ecNumber>
    </recommendedName>
</protein>
<comment type="subcellular location">
    <subcellularLocation>
        <location evidence="1 11">Cytoplasm</location>
    </subcellularLocation>
</comment>
<dbReference type="GO" id="GO:0016485">
    <property type="term" value="P:protein processing"/>
    <property type="evidence" value="ECO:0007669"/>
    <property type="project" value="TreeGrafter"/>
</dbReference>
<proteinExistence type="inferred from homology"/>
<comment type="catalytic activity">
    <reaction evidence="10">
        <text>[protein]-C-terminal L-amino acid-glycyl-phosphatidylethanolamide + H2O = [protein]-C-terminal L-amino acid-glycine + a 1,2-diacyl-sn-glycero-3-phosphoethanolamine</text>
        <dbReference type="Rhea" id="RHEA:67548"/>
        <dbReference type="Rhea" id="RHEA-COMP:17323"/>
        <dbReference type="Rhea" id="RHEA-COMP:17324"/>
        <dbReference type="ChEBI" id="CHEBI:15377"/>
        <dbReference type="ChEBI" id="CHEBI:64612"/>
        <dbReference type="ChEBI" id="CHEBI:172940"/>
        <dbReference type="ChEBI" id="CHEBI:172941"/>
    </reaction>
    <physiologicalReaction direction="left-to-right" evidence="10">
        <dbReference type="Rhea" id="RHEA:67549"/>
    </physiologicalReaction>
</comment>
<dbReference type="AlphaFoldDB" id="A0A3P6N2P1"/>
<organism evidence="13 14">
    <name type="scientific">Anisakis simplex</name>
    <name type="common">Herring worm</name>
    <dbReference type="NCBI Taxonomy" id="6269"/>
    <lineage>
        <taxon>Eukaryota</taxon>
        <taxon>Metazoa</taxon>
        <taxon>Ecdysozoa</taxon>
        <taxon>Nematoda</taxon>
        <taxon>Chromadorea</taxon>
        <taxon>Rhabditida</taxon>
        <taxon>Spirurina</taxon>
        <taxon>Ascaridomorpha</taxon>
        <taxon>Ascaridoidea</taxon>
        <taxon>Anisakidae</taxon>
        <taxon>Anisakis</taxon>
        <taxon>Anisakis simplex complex</taxon>
    </lineage>
</organism>
<feature type="domain" description="Peptidase C54 catalytic" evidence="12">
    <location>
        <begin position="78"/>
        <end position="339"/>
    </location>
</feature>
<evidence type="ECO:0000256" key="11">
    <source>
        <dbReference type="RuleBase" id="RU363115"/>
    </source>
</evidence>
<dbReference type="OrthoDB" id="2960936at2759"/>
<dbReference type="GO" id="GO:0034727">
    <property type="term" value="P:piecemeal microautophagy of the nucleus"/>
    <property type="evidence" value="ECO:0007669"/>
    <property type="project" value="TreeGrafter"/>
</dbReference>
<dbReference type="PANTHER" id="PTHR22624:SF52">
    <property type="entry name" value="CYSTEINE PROTEASE"/>
    <property type="match status" value="1"/>
</dbReference>
<dbReference type="EMBL" id="UYRR01002040">
    <property type="protein sequence ID" value="VDK19221.1"/>
    <property type="molecule type" value="Genomic_DNA"/>
</dbReference>
<gene>
    <name evidence="13" type="ORF">ASIM_LOCUS1767</name>
</gene>
<evidence type="ECO:0000259" key="12">
    <source>
        <dbReference type="Pfam" id="PF03416"/>
    </source>
</evidence>
<evidence type="ECO:0000256" key="6">
    <source>
        <dbReference type="ARBA" id="ARBA00022801"/>
    </source>
</evidence>